<dbReference type="Proteomes" id="UP000027821">
    <property type="component" value="Unassembled WGS sequence"/>
</dbReference>
<gene>
    <name evidence="1" type="ORF">EL17_17185</name>
</gene>
<dbReference type="STRING" id="1048983.EL17_17185"/>
<name>A0A074LFB2_9BACT</name>
<comment type="caution">
    <text evidence="1">The sequence shown here is derived from an EMBL/GenBank/DDBJ whole genome shotgun (WGS) entry which is preliminary data.</text>
</comment>
<protein>
    <recommendedName>
        <fullName evidence="3">Cache domain-containing protein</fullName>
    </recommendedName>
</protein>
<evidence type="ECO:0000313" key="1">
    <source>
        <dbReference type="EMBL" id="KEO72472.1"/>
    </source>
</evidence>
<accession>A0A074LFB2</accession>
<proteinExistence type="predicted"/>
<sequence length="334" mass="38623">MIYKYFGVVFLLVCLYSCTNENINDGYSEFAELDTLIREFEMNLLPLETEIKELSDLSADLLRHQDNFINIVDHHKFQISEEGVFYNPNPLHHESSIYISTRTADMKAAINQVYATGPLDSAFSNLINNNPIITQAYFNSKAQFSRLYPNYDVLNILKPDLDVTAFNFYYLADGVRNPDRGPKWVEEIYLDPAGRGWVLSLIYPVYHEDVLEGVVGIDITVEDLISTFLDKSDKDLLIVNSDGMIVASKARAMETLDMPPINKYTYNKTIQADNFQTQEFNLFRSKNREVRRMVSKFLLEQDNKYILNVNGENHTVHCKKMTLMNWYLIALDKI</sequence>
<organism evidence="1 2">
    <name type="scientific">Anditalea andensis</name>
    <dbReference type="NCBI Taxonomy" id="1048983"/>
    <lineage>
        <taxon>Bacteria</taxon>
        <taxon>Pseudomonadati</taxon>
        <taxon>Bacteroidota</taxon>
        <taxon>Cytophagia</taxon>
        <taxon>Cytophagales</taxon>
        <taxon>Cytophagaceae</taxon>
        <taxon>Anditalea</taxon>
    </lineage>
</organism>
<reference evidence="1 2" key="1">
    <citation type="submission" date="2014-04" db="EMBL/GenBank/DDBJ databases">
        <title>Characterization and application of a salt tolerant electro-active bacterium.</title>
        <authorList>
            <person name="Yang L."/>
            <person name="Wei S."/>
            <person name="Tay Q.X.M."/>
        </authorList>
    </citation>
    <scope>NUCLEOTIDE SEQUENCE [LARGE SCALE GENOMIC DNA]</scope>
    <source>
        <strain evidence="1 2">LY1</strain>
    </source>
</reference>
<dbReference type="Gene3D" id="3.30.450.20">
    <property type="entry name" value="PAS domain"/>
    <property type="match status" value="1"/>
</dbReference>
<dbReference type="EMBL" id="JMIH01000024">
    <property type="protein sequence ID" value="KEO72472.1"/>
    <property type="molecule type" value="Genomic_DNA"/>
</dbReference>
<dbReference type="AlphaFoldDB" id="A0A074LFB2"/>
<dbReference type="eggNOG" id="COG3706">
    <property type="taxonomic scope" value="Bacteria"/>
</dbReference>
<keyword evidence="2" id="KW-1185">Reference proteome</keyword>
<evidence type="ECO:0008006" key="3">
    <source>
        <dbReference type="Google" id="ProtNLM"/>
    </source>
</evidence>
<dbReference type="OrthoDB" id="9770795at2"/>
<dbReference type="RefSeq" id="WP_035077037.1">
    <property type="nucleotide sequence ID" value="NZ_JMIH01000024.1"/>
</dbReference>
<evidence type="ECO:0000313" key="2">
    <source>
        <dbReference type="Proteomes" id="UP000027821"/>
    </source>
</evidence>